<reference evidence="1" key="1">
    <citation type="journal article" date="2015" name="Nature">
        <title>Complex archaea that bridge the gap between prokaryotes and eukaryotes.</title>
        <authorList>
            <person name="Spang A."/>
            <person name="Saw J.H."/>
            <person name="Jorgensen S.L."/>
            <person name="Zaremba-Niedzwiedzka K."/>
            <person name="Martijn J."/>
            <person name="Lind A.E."/>
            <person name="van Eijk R."/>
            <person name="Schleper C."/>
            <person name="Guy L."/>
            <person name="Ettema T.J."/>
        </authorList>
    </citation>
    <scope>NUCLEOTIDE SEQUENCE</scope>
</reference>
<protein>
    <submittedName>
        <fullName evidence="1">Uncharacterized protein</fullName>
    </submittedName>
</protein>
<gene>
    <name evidence="1" type="ORF">LCGC14_1492850</name>
</gene>
<comment type="caution">
    <text evidence="1">The sequence shown here is derived from an EMBL/GenBank/DDBJ whole genome shotgun (WGS) entry which is preliminary data.</text>
</comment>
<name>A0A0F9M803_9ZZZZ</name>
<proteinExistence type="predicted"/>
<organism evidence="1">
    <name type="scientific">marine sediment metagenome</name>
    <dbReference type="NCBI Taxonomy" id="412755"/>
    <lineage>
        <taxon>unclassified sequences</taxon>
        <taxon>metagenomes</taxon>
        <taxon>ecological metagenomes</taxon>
    </lineage>
</organism>
<sequence>MRDFGSPPWPLVLNIAWHGNKLWSRKAKSTMHQRFPNGLHEGWLGDAIEWWARNMK</sequence>
<dbReference type="EMBL" id="LAZR01010752">
    <property type="protein sequence ID" value="KKM65287.1"/>
    <property type="molecule type" value="Genomic_DNA"/>
</dbReference>
<evidence type="ECO:0000313" key="1">
    <source>
        <dbReference type="EMBL" id="KKM65287.1"/>
    </source>
</evidence>
<accession>A0A0F9M803</accession>
<dbReference type="AlphaFoldDB" id="A0A0F9M803"/>